<dbReference type="SUPFAM" id="SSF50692">
    <property type="entry name" value="ADC-like"/>
    <property type="match status" value="1"/>
</dbReference>
<comment type="similarity">
    <text evidence="2">Belongs to the prokaryotic molybdopterin-containing oxidoreductase family.</text>
</comment>
<organism evidence="9 10">
    <name type="scientific">Brooklawnia cerclae</name>
    <dbReference type="NCBI Taxonomy" id="349934"/>
    <lineage>
        <taxon>Bacteria</taxon>
        <taxon>Bacillati</taxon>
        <taxon>Actinomycetota</taxon>
        <taxon>Actinomycetes</taxon>
        <taxon>Propionibacteriales</taxon>
        <taxon>Propionibacteriaceae</taxon>
        <taxon>Brooklawnia</taxon>
    </lineage>
</organism>
<accession>A0ABX0SC69</accession>
<gene>
    <name evidence="9" type="ORF">FB473_000630</name>
</gene>
<feature type="domain" description="Molybdopterin oxidoreductase" evidence="7">
    <location>
        <begin position="269"/>
        <end position="716"/>
    </location>
</feature>
<protein>
    <submittedName>
        <fullName evidence="9">Anaerobic dimethyl sulfoxide reductase subunit A</fullName>
        <ecNumber evidence="9">1.8.5.3</ecNumber>
    </submittedName>
</protein>
<dbReference type="InterPro" id="IPR009010">
    <property type="entry name" value="Asp_de-COase-like_dom_sf"/>
</dbReference>
<dbReference type="Pfam" id="PF01568">
    <property type="entry name" value="Molydop_binding"/>
    <property type="match status" value="1"/>
</dbReference>
<dbReference type="InterPro" id="IPR006656">
    <property type="entry name" value="Mopterin_OxRdtase"/>
</dbReference>
<evidence type="ECO:0000313" key="9">
    <source>
        <dbReference type="EMBL" id="NIH55985.1"/>
    </source>
</evidence>
<evidence type="ECO:0000256" key="4">
    <source>
        <dbReference type="ARBA" id="ARBA00022723"/>
    </source>
</evidence>
<dbReference type="RefSeq" id="WP_167164758.1">
    <property type="nucleotide sequence ID" value="NZ_BAAAOO010000002.1"/>
</dbReference>
<dbReference type="Gene3D" id="2.40.40.20">
    <property type="match status" value="1"/>
</dbReference>
<dbReference type="Gene3D" id="3.40.50.740">
    <property type="match status" value="2"/>
</dbReference>
<dbReference type="Pfam" id="PF02613">
    <property type="entry name" value="Nitrate_red_del"/>
    <property type="match status" value="1"/>
</dbReference>
<dbReference type="SUPFAM" id="SSF53706">
    <property type="entry name" value="Formate dehydrogenase/DMSO reductase, domains 1-3"/>
    <property type="match status" value="1"/>
</dbReference>
<evidence type="ECO:0000259" key="8">
    <source>
        <dbReference type="Pfam" id="PF01568"/>
    </source>
</evidence>
<name>A0ABX0SC69_9ACTN</name>
<sequence>MPSQATALGLLGRLTLRPFDPQTWLALVDSLDLAGPASRPVTIEQAARELLDDEQAARREHDRLFFGTSFPSLELWESCYLTDGDDAPRLLSHRTETVLRDYGALGLAPDPAYRQPGDHWGFEALFVARHMTDPGAEPFVRDHLLPFTSLFAAALAHHASSPAYQALSQVIAGVVEAVASEMSGTTIAGGHTDASDPEGFVPLTGWSDEPTTTVACGLGNGGFRNPIAVETRNGCVLGIGPGDRSTDGVPLRNIAIDFEYHNTFLVGQRLRHPLRRVGPRGDGRFERISWDEALDTIAFQLRRVRQRYGPTARFVHYASGINSVARGNVMAKGLLALDGGYLDSYNSYSSACTAHATKYTYGTGMTGNSPDDFVNSKLIVLWGHNPVETGFGTQTADWLRRAKRNGTMIVAVDPRLSDTAQELADHWIAIRPTTDSALVDAMAHTIVREGLHDQEFMDAHCLGFDAAHMPEGYEDEEDYLSYVFGKRDGIAKTPQWAEPITGVPAETIRWLARLYATTKPAALLQGLGPQRTGNGEQTVRSICVLPGLTGNIGIPGGAASGVGGIRAHARPANVGLVPNPYPGRIPVFLWTKAITDGTTMTRRDDGLQGVDHLDADIKLIINLAGNTLVNQHSDVNETTRILRDETACEFIVTSDLFMTPSALFSDIVLPGTSLFETDNIGTPWQFGDYLISNNRTVAPLFEARFEYDWLADLAERLGLRDEFTHGGKNLVGRLEETYEATRAAEPDLPPFQEFRRAGLFKYPDGEPFIAFRDQITDPEHHRFPTPSGRIEIFSPALFELHQPADIPAIPKYVPSFEGPQDGPRTASYPFQLVGWHTKRRTHSTLDTSERLERFEPHRLWIHTLDAESLGIADEDEVDVFNDRGRVVVRARVTDRIARGVVGLAQGAWFRPGPGGADIRGNINMLTTQRPTPLAKGNPQHSSLVDVRRHVPQTEPAMSPT</sequence>
<dbReference type="EC" id="1.8.5.3" evidence="9"/>
<evidence type="ECO:0000256" key="2">
    <source>
        <dbReference type="ARBA" id="ARBA00010312"/>
    </source>
</evidence>
<dbReference type="InterPro" id="IPR020945">
    <property type="entry name" value="DMSO/NO3_reduct_chaperone"/>
</dbReference>
<evidence type="ECO:0000256" key="3">
    <source>
        <dbReference type="ARBA" id="ARBA00022505"/>
    </source>
</evidence>
<comment type="cofactor">
    <cofactor evidence="1">
        <name>Mo-bis(molybdopterin guanine dinucleotide)</name>
        <dbReference type="ChEBI" id="CHEBI:60539"/>
    </cofactor>
</comment>
<dbReference type="Proteomes" id="UP000749311">
    <property type="component" value="Unassembled WGS sequence"/>
</dbReference>
<dbReference type="InterPro" id="IPR006655">
    <property type="entry name" value="Mopterin_OxRdtase_prok_CS"/>
</dbReference>
<dbReference type="InterPro" id="IPR006657">
    <property type="entry name" value="MoPterin_dinucl-bd_dom"/>
</dbReference>
<dbReference type="PANTHER" id="PTHR43742">
    <property type="entry name" value="TRIMETHYLAMINE-N-OXIDE REDUCTASE"/>
    <property type="match status" value="1"/>
</dbReference>
<evidence type="ECO:0000313" key="10">
    <source>
        <dbReference type="Proteomes" id="UP000749311"/>
    </source>
</evidence>
<comment type="caution">
    <text evidence="9">The sequence shown here is derived from an EMBL/GenBank/DDBJ whole genome shotgun (WGS) entry which is preliminary data.</text>
</comment>
<dbReference type="PROSITE" id="PS00932">
    <property type="entry name" value="MOLYBDOPTERIN_PROK_3"/>
    <property type="match status" value="1"/>
</dbReference>
<dbReference type="PROSITE" id="PS00490">
    <property type="entry name" value="MOLYBDOPTERIN_PROK_2"/>
    <property type="match status" value="1"/>
</dbReference>
<evidence type="ECO:0000256" key="5">
    <source>
        <dbReference type="ARBA" id="ARBA00023002"/>
    </source>
</evidence>
<dbReference type="InterPro" id="IPR050612">
    <property type="entry name" value="Prok_Mopterin_Oxidored"/>
</dbReference>
<evidence type="ECO:0000256" key="6">
    <source>
        <dbReference type="SAM" id="MobiDB-lite"/>
    </source>
</evidence>
<reference evidence="9 10" key="1">
    <citation type="submission" date="2020-02" db="EMBL/GenBank/DDBJ databases">
        <title>Sequencing the genomes of 1000 actinobacteria strains.</title>
        <authorList>
            <person name="Klenk H.-P."/>
        </authorList>
    </citation>
    <scope>NUCLEOTIDE SEQUENCE [LARGE SCALE GENOMIC DNA]</scope>
    <source>
        <strain evidence="9 10">DSM 19609</strain>
    </source>
</reference>
<evidence type="ECO:0000256" key="1">
    <source>
        <dbReference type="ARBA" id="ARBA00001942"/>
    </source>
</evidence>
<dbReference type="GO" id="GO:0016491">
    <property type="term" value="F:oxidoreductase activity"/>
    <property type="evidence" value="ECO:0007669"/>
    <property type="project" value="UniProtKB-KW"/>
</dbReference>
<dbReference type="EMBL" id="JAAMOZ010000001">
    <property type="protein sequence ID" value="NIH55985.1"/>
    <property type="molecule type" value="Genomic_DNA"/>
</dbReference>
<dbReference type="NCBIfam" id="TIGR02166">
    <property type="entry name" value="dmsA_ynfE"/>
    <property type="match status" value="1"/>
</dbReference>
<dbReference type="PANTHER" id="PTHR43742:SF3">
    <property type="entry name" value="DIMETHYL SULFOXIDE REDUCTASE DMSA"/>
    <property type="match status" value="1"/>
</dbReference>
<proteinExistence type="inferred from homology"/>
<dbReference type="InterPro" id="IPR011888">
    <property type="entry name" value="Anaer_DMSO_reductase"/>
</dbReference>
<dbReference type="SUPFAM" id="SSF89155">
    <property type="entry name" value="TorD-like"/>
    <property type="match status" value="1"/>
</dbReference>
<keyword evidence="3" id="KW-0500">Molybdenum</keyword>
<keyword evidence="5 9" id="KW-0560">Oxidoreductase</keyword>
<keyword evidence="4" id="KW-0479">Metal-binding</keyword>
<dbReference type="Gene3D" id="3.40.228.10">
    <property type="entry name" value="Dimethylsulfoxide Reductase, domain 2"/>
    <property type="match status" value="1"/>
</dbReference>
<evidence type="ECO:0000259" key="7">
    <source>
        <dbReference type="Pfam" id="PF00384"/>
    </source>
</evidence>
<dbReference type="Gene3D" id="1.10.3480.10">
    <property type="entry name" value="TorD-like"/>
    <property type="match status" value="1"/>
</dbReference>
<dbReference type="InterPro" id="IPR036411">
    <property type="entry name" value="TorD-like_sf"/>
</dbReference>
<keyword evidence="10" id="KW-1185">Reference proteome</keyword>
<feature type="domain" description="Molybdopterin dinucleotide-binding" evidence="8">
    <location>
        <begin position="830"/>
        <end position="941"/>
    </location>
</feature>
<dbReference type="Pfam" id="PF00384">
    <property type="entry name" value="Molybdopterin"/>
    <property type="match status" value="1"/>
</dbReference>
<feature type="region of interest" description="Disordered" evidence="6">
    <location>
        <begin position="928"/>
        <end position="960"/>
    </location>
</feature>